<dbReference type="GO" id="GO:0005789">
    <property type="term" value="C:endoplasmic reticulum membrane"/>
    <property type="evidence" value="ECO:0007669"/>
    <property type="project" value="UniProtKB-SubCell"/>
</dbReference>
<comment type="similarity">
    <text evidence="2">Belongs to the polyprenol kinase family.</text>
</comment>
<keyword evidence="8 10" id="KW-1133">Transmembrane helix</keyword>
<dbReference type="PANTHER" id="PTHR13205">
    <property type="entry name" value="TRANSMEMBRANE PROTEIN 15-RELATED"/>
    <property type="match status" value="1"/>
</dbReference>
<feature type="transmembrane region" description="Helical" evidence="10">
    <location>
        <begin position="183"/>
        <end position="201"/>
    </location>
</feature>
<keyword evidence="4" id="KW-0808">Transferase</keyword>
<evidence type="ECO:0000256" key="4">
    <source>
        <dbReference type="ARBA" id="ARBA00022679"/>
    </source>
</evidence>
<evidence type="ECO:0000256" key="10">
    <source>
        <dbReference type="SAM" id="Phobius"/>
    </source>
</evidence>
<dbReference type="WBParaSite" id="SMUV_0000203701-mRNA-1">
    <property type="protein sequence ID" value="SMUV_0000203701-mRNA-1"/>
    <property type="gene ID" value="SMUV_0000203701"/>
</dbReference>
<keyword evidence="7" id="KW-0256">Endoplasmic reticulum</keyword>
<dbReference type="STRING" id="451379.A0A0N5AD07"/>
<dbReference type="InterPro" id="IPR032974">
    <property type="entry name" value="Polypren_kinase"/>
</dbReference>
<protein>
    <recommendedName>
        <fullName evidence="3">dolichol kinase</fullName>
        <ecNumber evidence="3">2.7.1.108</ecNumber>
    </recommendedName>
</protein>
<evidence type="ECO:0000256" key="1">
    <source>
        <dbReference type="ARBA" id="ARBA00004477"/>
    </source>
</evidence>
<evidence type="ECO:0000256" key="5">
    <source>
        <dbReference type="ARBA" id="ARBA00022692"/>
    </source>
</evidence>
<dbReference type="PANTHER" id="PTHR13205:SF15">
    <property type="entry name" value="DOLICHOL KINASE"/>
    <property type="match status" value="1"/>
</dbReference>
<feature type="transmembrane region" description="Helical" evidence="10">
    <location>
        <begin position="213"/>
        <end position="235"/>
    </location>
</feature>
<name>A0A0N5AD07_9BILA</name>
<dbReference type="EC" id="2.7.1.108" evidence="3"/>
<dbReference type="Proteomes" id="UP000046393">
    <property type="component" value="Unplaced"/>
</dbReference>
<evidence type="ECO:0000256" key="6">
    <source>
        <dbReference type="ARBA" id="ARBA00022777"/>
    </source>
</evidence>
<evidence type="ECO:0000256" key="2">
    <source>
        <dbReference type="ARBA" id="ARBA00010794"/>
    </source>
</evidence>
<evidence type="ECO:0000256" key="8">
    <source>
        <dbReference type="ARBA" id="ARBA00022989"/>
    </source>
</evidence>
<dbReference type="GO" id="GO:0043048">
    <property type="term" value="P:dolichyl monophosphate biosynthetic process"/>
    <property type="evidence" value="ECO:0007669"/>
    <property type="project" value="TreeGrafter"/>
</dbReference>
<accession>A0A0N5AD07</accession>
<proteinExistence type="inferred from homology"/>
<evidence type="ECO:0000256" key="3">
    <source>
        <dbReference type="ARBA" id="ARBA00012132"/>
    </source>
</evidence>
<feature type="transmembrane region" description="Helical" evidence="10">
    <location>
        <begin position="30"/>
        <end position="53"/>
    </location>
</feature>
<evidence type="ECO:0000256" key="9">
    <source>
        <dbReference type="ARBA" id="ARBA00023136"/>
    </source>
</evidence>
<evidence type="ECO:0000256" key="7">
    <source>
        <dbReference type="ARBA" id="ARBA00022824"/>
    </source>
</evidence>
<comment type="subcellular location">
    <subcellularLocation>
        <location evidence="1">Endoplasmic reticulum membrane</location>
        <topology evidence="1">Multi-pass membrane protein</topology>
    </subcellularLocation>
</comment>
<keyword evidence="6" id="KW-0418">Kinase</keyword>
<keyword evidence="5 10" id="KW-0812">Transmembrane</keyword>
<keyword evidence="11" id="KW-1185">Reference proteome</keyword>
<dbReference type="AlphaFoldDB" id="A0A0N5AD07"/>
<feature type="transmembrane region" description="Helical" evidence="10">
    <location>
        <begin position="6"/>
        <end position="23"/>
    </location>
</feature>
<evidence type="ECO:0000313" key="11">
    <source>
        <dbReference type="Proteomes" id="UP000046393"/>
    </source>
</evidence>
<sequence length="312" mass="35419">MWIDGTLVSSAVLSTLLFALVSYKFRSKLITVNLLLGINTLFGLYIFSILTHQNLNAIPSLLYNRIFDGTDRSYNFCIIMIIYFRISILLFWTMCVLASLIFCNYVSYTKYSSTVHRKFFHFTISLVCISGILCDPELLWLSAAIILCGFVILEILRSLRVAPWAEYLDSFCLVFIDKQDSPSLILTPIYLIIGVFLPLFLKPVENTESHSLFHYAGVLTVGVGDSFAAIIGSIYGRHFWPNSHKTYEGSLAMLLSQIIFALCVVWYENMLSLDCMKVLRIFASSLVCTIAEAKLHSIDNVILPLIAYFILW</sequence>
<organism evidence="11 12">
    <name type="scientific">Syphacia muris</name>
    <dbReference type="NCBI Taxonomy" id="451379"/>
    <lineage>
        <taxon>Eukaryota</taxon>
        <taxon>Metazoa</taxon>
        <taxon>Ecdysozoa</taxon>
        <taxon>Nematoda</taxon>
        <taxon>Chromadorea</taxon>
        <taxon>Rhabditida</taxon>
        <taxon>Spirurina</taxon>
        <taxon>Oxyuridomorpha</taxon>
        <taxon>Oxyuroidea</taxon>
        <taxon>Oxyuridae</taxon>
        <taxon>Syphacia</taxon>
    </lineage>
</organism>
<evidence type="ECO:0000313" key="12">
    <source>
        <dbReference type="WBParaSite" id="SMUV_0000203701-mRNA-1"/>
    </source>
</evidence>
<reference evidence="12" key="1">
    <citation type="submission" date="2017-02" db="UniProtKB">
        <authorList>
            <consortium name="WormBaseParasite"/>
        </authorList>
    </citation>
    <scope>IDENTIFICATION</scope>
</reference>
<dbReference type="GO" id="GO:0004168">
    <property type="term" value="F:dolichol kinase activity"/>
    <property type="evidence" value="ECO:0007669"/>
    <property type="project" value="UniProtKB-EC"/>
</dbReference>
<feature type="transmembrane region" description="Helical" evidence="10">
    <location>
        <begin position="247"/>
        <end position="267"/>
    </location>
</feature>
<feature type="transmembrane region" description="Helical" evidence="10">
    <location>
        <begin position="73"/>
        <end position="103"/>
    </location>
</feature>
<keyword evidence="9 10" id="KW-0472">Membrane</keyword>